<dbReference type="GO" id="GO:0005829">
    <property type="term" value="C:cytosol"/>
    <property type="evidence" value="ECO:0007669"/>
    <property type="project" value="TreeGrafter"/>
</dbReference>
<evidence type="ECO:0000259" key="8">
    <source>
        <dbReference type="Pfam" id="PF21105"/>
    </source>
</evidence>
<dbReference type="PANTHER" id="PTHR30521:SF5">
    <property type="entry name" value="BLR4509 PROTEIN"/>
    <property type="match status" value="1"/>
</dbReference>
<name>A0A9X2RPI9_9ACTN</name>
<dbReference type="Proteomes" id="UP001142374">
    <property type="component" value="Unassembled WGS sequence"/>
</dbReference>
<evidence type="ECO:0000256" key="5">
    <source>
        <dbReference type="ARBA" id="ARBA00023004"/>
    </source>
</evidence>
<evidence type="ECO:0000256" key="4">
    <source>
        <dbReference type="ARBA" id="ARBA00023002"/>
    </source>
</evidence>
<dbReference type="GO" id="GO:0046872">
    <property type="term" value="F:metal ion binding"/>
    <property type="evidence" value="ECO:0007669"/>
    <property type="project" value="UniProtKB-KW"/>
</dbReference>
<gene>
    <name evidence="9" type="ORF">NQU55_25840</name>
</gene>
<accession>A0A9X2RPI9</accession>
<feature type="compositionally biased region" description="Basic and acidic residues" evidence="7">
    <location>
        <begin position="288"/>
        <end position="298"/>
    </location>
</feature>
<comment type="similarity">
    <text evidence="6">Belongs to the DyP-type peroxidase family.</text>
</comment>
<organism evidence="9 10">
    <name type="scientific">Streptomyces telluris</name>
    <dbReference type="NCBI Taxonomy" id="2720021"/>
    <lineage>
        <taxon>Bacteria</taxon>
        <taxon>Bacillati</taxon>
        <taxon>Actinomycetota</taxon>
        <taxon>Actinomycetes</taxon>
        <taxon>Kitasatosporales</taxon>
        <taxon>Streptomycetaceae</taxon>
        <taxon>Streptomyces</taxon>
    </lineage>
</organism>
<keyword evidence="5" id="KW-0408">Iron</keyword>
<feature type="domain" description="DyP dimeric alpha+beta barrel" evidence="8">
    <location>
        <begin position="16"/>
        <end position="134"/>
    </location>
</feature>
<keyword evidence="2 9" id="KW-0575">Peroxidase</keyword>
<evidence type="ECO:0000256" key="6">
    <source>
        <dbReference type="ARBA" id="ARBA00025737"/>
    </source>
</evidence>
<dbReference type="RefSeq" id="WP_256791249.1">
    <property type="nucleotide sequence ID" value="NZ_JANIID010000027.1"/>
</dbReference>
<reference evidence="9" key="1">
    <citation type="submission" date="2022-06" db="EMBL/GenBank/DDBJ databases">
        <title>WGS of actinobacteria.</title>
        <authorList>
            <person name="Thawai C."/>
        </authorList>
    </citation>
    <scope>NUCLEOTIDE SEQUENCE</scope>
    <source>
        <strain evidence="9">AA8</strain>
    </source>
</reference>
<comment type="caution">
    <text evidence="9">The sequence shown here is derived from an EMBL/GenBank/DDBJ whole genome shotgun (WGS) entry which is preliminary data.</text>
</comment>
<dbReference type="GO" id="GO:0020037">
    <property type="term" value="F:heme binding"/>
    <property type="evidence" value="ECO:0007669"/>
    <property type="project" value="InterPro"/>
</dbReference>
<dbReference type="AlphaFoldDB" id="A0A9X2RPI9"/>
<dbReference type="PROSITE" id="PS51404">
    <property type="entry name" value="DYP_PEROXIDASE"/>
    <property type="match status" value="1"/>
</dbReference>
<keyword evidence="3" id="KW-0479">Metal-binding</keyword>
<evidence type="ECO:0000256" key="1">
    <source>
        <dbReference type="ARBA" id="ARBA00001970"/>
    </source>
</evidence>
<dbReference type="PANTHER" id="PTHR30521">
    <property type="entry name" value="DEFERROCHELATASE/PEROXIDASE"/>
    <property type="match status" value="1"/>
</dbReference>
<keyword evidence="10" id="KW-1185">Reference proteome</keyword>
<evidence type="ECO:0000256" key="2">
    <source>
        <dbReference type="ARBA" id="ARBA00022559"/>
    </source>
</evidence>
<protein>
    <submittedName>
        <fullName evidence="9">Dyp-type peroxidase</fullName>
    </submittedName>
</protein>
<dbReference type="GO" id="GO:0004601">
    <property type="term" value="F:peroxidase activity"/>
    <property type="evidence" value="ECO:0007669"/>
    <property type="project" value="UniProtKB-KW"/>
</dbReference>
<dbReference type="InterPro" id="IPR006314">
    <property type="entry name" value="Dyp_peroxidase"/>
</dbReference>
<keyword evidence="4" id="KW-0560">Oxidoreductase</keyword>
<dbReference type="NCBIfam" id="TIGR01413">
    <property type="entry name" value="Dyp_perox_fam"/>
    <property type="match status" value="1"/>
</dbReference>
<dbReference type="EMBL" id="JANIID010000027">
    <property type="protein sequence ID" value="MCQ8773159.1"/>
    <property type="molecule type" value="Genomic_DNA"/>
</dbReference>
<evidence type="ECO:0000313" key="9">
    <source>
        <dbReference type="EMBL" id="MCQ8773159.1"/>
    </source>
</evidence>
<evidence type="ECO:0000256" key="3">
    <source>
        <dbReference type="ARBA" id="ARBA00022723"/>
    </source>
</evidence>
<feature type="region of interest" description="Disordered" evidence="7">
    <location>
        <begin position="272"/>
        <end position="298"/>
    </location>
</feature>
<dbReference type="InterPro" id="IPR049509">
    <property type="entry name" value="DyP_N"/>
</dbReference>
<dbReference type="InterPro" id="IPR011008">
    <property type="entry name" value="Dimeric_a/b-barrel"/>
</dbReference>
<dbReference type="SUPFAM" id="SSF54909">
    <property type="entry name" value="Dimeric alpha+beta barrel"/>
    <property type="match status" value="1"/>
</dbReference>
<dbReference type="Pfam" id="PF21105">
    <property type="entry name" value="DyP_N"/>
    <property type="match status" value="1"/>
</dbReference>
<evidence type="ECO:0000313" key="10">
    <source>
        <dbReference type="Proteomes" id="UP001142374"/>
    </source>
</evidence>
<sequence length="461" mass="50586">MSETRQGTVPVLELDDIQGTVLRRRPDDYYGVYLLYRIEDPAATKRSLREVLPKVTSAVDWERPRPFTLNIAFSYQGLARLGLPEDSLASFSEEFRAGMAARKEVLGDLGANDPGNWVPPMGGPDVHIGVMIIARAPEGLREPVDAAGRLAGVSLIYRLDVGVPVTGREHFGFRDGISSPYLVGSADQPLPGQDAVQPGEFLFGYPDESGASPKGPAPDVLSRNGCYLAFRQLRSDVAGFRRYLRDNARSPEDEELLAAKFVGRWRSGAPLALAPDHDDPELGADPMRNNDFRYQEDPRGLRVPRGAHIRRANPRDSLTDTVVETGIHRVLRRGAAYGPLLPEGVLEDDGVERGIIFVFMGASLSRQFEFVQQVWLNGGDFAGLGTEQDPLVANGDGNGVHTIPARPVRRRLTGLPRFVTMRGGEYFFLPGLAALKWLTTLPDPAGDPATTRPSQRPEDDR</sequence>
<evidence type="ECO:0000256" key="7">
    <source>
        <dbReference type="SAM" id="MobiDB-lite"/>
    </source>
</evidence>
<comment type="cofactor">
    <cofactor evidence="1">
        <name>heme b</name>
        <dbReference type="ChEBI" id="CHEBI:60344"/>
    </cofactor>
</comment>
<proteinExistence type="inferred from homology"/>